<evidence type="ECO:0000313" key="2">
    <source>
        <dbReference type="EMBL" id="KEQ95133.1"/>
    </source>
</evidence>
<accession>A0A074YBJ4</accession>
<reference evidence="2 3" key="1">
    <citation type="journal article" date="2014" name="BMC Genomics">
        <title>Genome sequencing of four Aureobasidium pullulans varieties: biotechnological potential, stress tolerance, and description of new species.</title>
        <authorList>
            <person name="Gostin Ar C."/>
            <person name="Ohm R.A."/>
            <person name="Kogej T."/>
            <person name="Sonjak S."/>
            <person name="Turk M."/>
            <person name="Zajc J."/>
            <person name="Zalar P."/>
            <person name="Grube M."/>
            <person name="Sun H."/>
            <person name="Han J."/>
            <person name="Sharma A."/>
            <person name="Chiniquy J."/>
            <person name="Ngan C.Y."/>
            <person name="Lipzen A."/>
            <person name="Barry K."/>
            <person name="Grigoriev I.V."/>
            <person name="Gunde-Cimerman N."/>
        </authorList>
    </citation>
    <scope>NUCLEOTIDE SEQUENCE [LARGE SCALE GENOMIC DNA]</scope>
    <source>
        <strain evidence="2 3">EXF-2481</strain>
    </source>
</reference>
<feature type="signal peptide" evidence="1">
    <location>
        <begin position="1"/>
        <end position="18"/>
    </location>
</feature>
<dbReference type="OrthoDB" id="3867638at2759"/>
<proteinExistence type="predicted"/>
<dbReference type="AlphaFoldDB" id="A0A074YBJ4"/>
<evidence type="ECO:0008006" key="4">
    <source>
        <dbReference type="Google" id="ProtNLM"/>
    </source>
</evidence>
<name>A0A074YBJ4_AURSE</name>
<protein>
    <recommendedName>
        <fullName evidence="4">Ecp2 effector protein domain-containing protein</fullName>
    </recommendedName>
</protein>
<dbReference type="InParanoid" id="A0A074YBJ4"/>
<keyword evidence="1" id="KW-0732">Signal</keyword>
<dbReference type="HOGENOM" id="CLU_1721997_0_0_1"/>
<evidence type="ECO:0000313" key="3">
    <source>
        <dbReference type="Proteomes" id="UP000030641"/>
    </source>
</evidence>
<keyword evidence="3" id="KW-1185">Reference proteome</keyword>
<dbReference type="RefSeq" id="XP_013343684.1">
    <property type="nucleotide sequence ID" value="XM_013488230.1"/>
</dbReference>
<organism evidence="2 3">
    <name type="scientific">Aureobasidium subglaciale (strain EXF-2481)</name>
    <name type="common">Aureobasidium pullulans var. subglaciale</name>
    <dbReference type="NCBI Taxonomy" id="1043005"/>
    <lineage>
        <taxon>Eukaryota</taxon>
        <taxon>Fungi</taxon>
        <taxon>Dikarya</taxon>
        <taxon>Ascomycota</taxon>
        <taxon>Pezizomycotina</taxon>
        <taxon>Dothideomycetes</taxon>
        <taxon>Dothideomycetidae</taxon>
        <taxon>Dothideales</taxon>
        <taxon>Saccotheciaceae</taxon>
        <taxon>Aureobasidium</taxon>
    </lineage>
</organism>
<sequence length="155" mass="16245">MYINSSVFLAIAATTVLAAPAPILINRDSKPPNQCATKGGSVSNFWGVYMNDNLMSSAQGTGDWAGGFLDNLRGRCGSITNWQAIPDNSGGIACSFNTSKFCQAYDVAAALHAASGEWVYCEGLTMNDLFDSAGNIIEGFMGVLGDAASIVEPFV</sequence>
<evidence type="ECO:0000256" key="1">
    <source>
        <dbReference type="SAM" id="SignalP"/>
    </source>
</evidence>
<dbReference type="GeneID" id="25362724"/>
<gene>
    <name evidence="2" type="ORF">AUEXF2481DRAFT_237844</name>
</gene>
<dbReference type="OMA" id="PIANNDE"/>
<dbReference type="EMBL" id="KL584760">
    <property type="protein sequence ID" value="KEQ95133.1"/>
    <property type="molecule type" value="Genomic_DNA"/>
</dbReference>
<dbReference type="Proteomes" id="UP000030641">
    <property type="component" value="Unassembled WGS sequence"/>
</dbReference>
<feature type="chain" id="PRO_5001704252" description="Ecp2 effector protein domain-containing protein" evidence="1">
    <location>
        <begin position="19"/>
        <end position="155"/>
    </location>
</feature>